<dbReference type="Pfam" id="PF01434">
    <property type="entry name" value="Peptidase_M41"/>
    <property type="match status" value="1"/>
</dbReference>
<keyword evidence="9" id="KW-0378">Hydrolase</keyword>
<dbReference type="Gene3D" id="1.20.58.760">
    <property type="entry name" value="Peptidase M41"/>
    <property type="match status" value="1"/>
</dbReference>
<dbReference type="GO" id="GO:0016887">
    <property type="term" value="F:ATP hydrolysis activity"/>
    <property type="evidence" value="ECO:0007669"/>
    <property type="project" value="InterPro"/>
</dbReference>
<keyword evidence="7" id="KW-0479">Metal-binding</keyword>
<dbReference type="EMBL" id="JAPTSV010000016">
    <property type="protein sequence ID" value="KAJ1519313.1"/>
    <property type="molecule type" value="Genomic_DNA"/>
</dbReference>
<name>A0AAV7X092_9NEOP</name>
<evidence type="ECO:0000256" key="7">
    <source>
        <dbReference type="ARBA" id="ARBA00022723"/>
    </source>
</evidence>
<dbReference type="InterPro" id="IPR041569">
    <property type="entry name" value="AAA_lid_3"/>
</dbReference>
<accession>A0AAV7X092</accession>
<proteinExistence type="inferred from homology"/>
<protein>
    <recommendedName>
        <fullName evidence="17">AAA+ ATPase domain-containing protein</fullName>
    </recommendedName>
</protein>
<keyword evidence="13 16" id="KW-1133">Transmembrane helix</keyword>
<dbReference type="InterPro" id="IPR003960">
    <property type="entry name" value="ATPase_AAA_CS"/>
</dbReference>
<keyword evidence="11" id="KW-0067">ATP-binding</keyword>
<dbReference type="PANTHER" id="PTHR23076">
    <property type="entry name" value="METALLOPROTEASE M41 FTSH"/>
    <property type="match status" value="1"/>
</dbReference>
<evidence type="ECO:0000256" key="13">
    <source>
        <dbReference type="ARBA" id="ARBA00022989"/>
    </source>
</evidence>
<dbReference type="GO" id="GO:0005524">
    <property type="term" value="F:ATP binding"/>
    <property type="evidence" value="ECO:0007669"/>
    <property type="project" value="UniProtKB-KW"/>
</dbReference>
<evidence type="ECO:0000313" key="18">
    <source>
        <dbReference type="EMBL" id="KAJ1519313.1"/>
    </source>
</evidence>
<gene>
    <name evidence="18" type="ORF">ONE63_004612</name>
</gene>
<keyword evidence="6 16" id="KW-0812">Transmembrane</keyword>
<evidence type="ECO:0000259" key="17">
    <source>
        <dbReference type="SMART" id="SM00382"/>
    </source>
</evidence>
<dbReference type="CDD" id="cd19501">
    <property type="entry name" value="RecA-like_FtsH"/>
    <property type="match status" value="1"/>
</dbReference>
<evidence type="ECO:0000256" key="12">
    <source>
        <dbReference type="ARBA" id="ARBA00022946"/>
    </source>
</evidence>
<keyword evidence="12" id="KW-0809">Transit peptide</keyword>
<dbReference type="Pfam" id="PF00004">
    <property type="entry name" value="AAA"/>
    <property type="match status" value="1"/>
</dbReference>
<dbReference type="AlphaFoldDB" id="A0AAV7X092"/>
<evidence type="ECO:0000256" key="3">
    <source>
        <dbReference type="ARBA" id="ARBA00010044"/>
    </source>
</evidence>
<dbReference type="Pfam" id="PF17862">
    <property type="entry name" value="AAA_lid_3"/>
    <property type="match status" value="1"/>
</dbReference>
<evidence type="ECO:0000313" key="19">
    <source>
        <dbReference type="Proteomes" id="UP001075354"/>
    </source>
</evidence>
<keyword evidence="8" id="KW-0547">Nucleotide-binding</keyword>
<comment type="similarity">
    <text evidence="4">In the N-terminal section; belongs to the AAA ATPase family.</text>
</comment>
<dbReference type="Gene3D" id="1.10.8.60">
    <property type="match status" value="1"/>
</dbReference>
<dbReference type="InterPro" id="IPR027417">
    <property type="entry name" value="P-loop_NTPase"/>
</dbReference>
<evidence type="ECO:0000256" key="15">
    <source>
        <dbReference type="ARBA" id="ARBA00023136"/>
    </source>
</evidence>
<dbReference type="InterPro" id="IPR037219">
    <property type="entry name" value="Peptidase_M41-like"/>
</dbReference>
<dbReference type="PROSITE" id="PS00674">
    <property type="entry name" value="AAA"/>
    <property type="match status" value="1"/>
</dbReference>
<evidence type="ECO:0000256" key="16">
    <source>
        <dbReference type="SAM" id="Phobius"/>
    </source>
</evidence>
<comment type="subcellular location">
    <subcellularLocation>
        <location evidence="2">Membrane</location>
        <topology evidence="2">Multi-pass membrane protein</topology>
    </subcellularLocation>
</comment>
<feature type="transmembrane region" description="Helical" evidence="16">
    <location>
        <begin position="252"/>
        <end position="273"/>
    </location>
</feature>
<feature type="domain" description="AAA+ ATPase" evidence="17">
    <location>
        <begin position="327"/>
        <end position="464"/>
    </location>
</feature>
<keyword evidence="15 16" id="KW-0472">Membrane</keyword>
<keyword evidence="5" id="KW-0645">Protease</keyword>
<dbReference type="Proteomes" id="UP001075354">
    <property type="component" value="Chromosome 16"/>
</dbReference>
<dbReference type="GO" id="GO:0046872">
    <property type="term" value="F:metal ion binding"/>
    <property type="evidence" value="ECO:0007669"/>
    <property type="project" value="UniProtKB-KW"/>
</dbReference>
<comment type="similarity">
    <text evidence="3">In the C-terminal section; belongs to the peptidase M41 family.</text>
</comment>
<dbReference type="InterPro" id="IPR003593">
    <property type="entry name" value="AAA+_ATPase"/>
</dbReference>
<dbReference type="InterPro" id="IPR000642">
    <property type="entry name" value="Peptidase_M41"/>
</dbReference>
<dbReference type="GO" id="GO:0004222">
    <property type="term" value="F:metalloendopeptidase activity"/>
    <property type="evidence" value="ECO:0007669"/>
    <property type="project" value="InterPro"/>
</dbReference>
<evidence type="ECO:0000256" key="5">
    <source>
        <dbReference type="ARBA" id="ARBA00022670"/>
    </source>
</evidence>
<organism evidence="18 19">
    <name type="scientific">Megalurothrips usitatus</name>
    <name type="common">bean blossom thrips</name>
    <dbReference type="NCBI Taxonomy" id="439358"/>
    <lineage>
        <taxon>Eukaryota</taxon>
        <taxon>Metazoa</taxon>
        <taxon>Ecdysozoa</taxon>
        <taxon>Arthropoda</taxon>
        <taxon>Hexapoda</taxon>
        <taxon>Insecta</taxon>
        <taxon>Pterygota</taxon>
        <taxon>Neoptera</taxon>
        <taxon>Paraneoptera</taxon>
        <taxon>Thysanoptera</taxon>
        <taxon>Terebrantia</taxon>
        <taxon>Thripoidea</taxon>
        <taxon>Thripidae</taxon>
        <taxon>Megalurothrips</taxon>
    </lineage>
</organism>
<dbReference type="GO" id="GO:0004176">
    <property type="term" value="F:ATP-dependent peptidase activity"/>
    <property type="evidence" value="ECO:0007669"/>
    <property type="project" value="InterPro"/>
</dbReference>
<dbReference type="InterPro" id="IPR003959">
    <property type="entry name" value="ATPase_AAA_core"/>
</dbReference>
<dbReference type="SUPFAM" id="SSF52540">
    <property type="entry name" value="P-loop containing nucleoside triphosphate hydrolases"/>
    <property type="match status" value="1"/>
</dbReference>
<evidence type="ECO:0000256" key="14">
    <source>
        <dbReference type="ARBA" id="ARBA00023049"/>
    </source>
</evidence>
<dbReference type="SUPFAM" id="SSF140990">
    <property type="entry name" value="FtsH protease domain-like"/>
    <property type="match status" value="1"/>
</dbReference>
<keyword evidence="14" id="KW-0482">Metalloprotease</keyword>
<evidence type="ECO:0000256" key="1">
    <source>
        <dbReference type="ARBA" id="ARBA00001947"/>
    </source>
</evidence>
<evidence type="ECO:0000256" key="8">
    <source>
        <dbReference type="ARBA" id="ARBA00022741"/>
    </source>
</evidence>
<evidence type="ECO:0000256" key="2">
    <source>
        <dbReference type="ARBA" id="ARBA00004141"/>
    </source>
</evidence>
<keyword evidence="10" id="KW-0862">Zinc</keyword>
<dbReference type="Gene3D" id="3.40.50.300">
    <property type="entry name" value="P-loop containing nucleotide triphosphate hydrolases"/>
    <property type="match status" value="1"/>
</dbReference>
<reference evidence="18" key="1">
    <citation type="submission" date="2022-12" db="EMBL/GenBank/DDBJ databases">
        <title>Chromosome-level genome assembly of the bean flower thrips Megalurothrips usitatus.</title>
        <authorList>
            <person name="Ma L."/>
            <person name="Liu Q."/>
            <person name="Li H."/>
            <person name="Cai W."/>
        </authorList>
    </citation>
    <scope>NUCLEOTIDE SEQUENCE</scope>
    <source>
        <strain evidence="18">Cailab_2022a</strain>
    </source>
</reference>
<dbReference type="GO" id="GO:0007005">
    <property type="term" value="P:mitochondrion organization"/>
    <property type="evidence" value="ECO:0007669"/>
    <property type="project" value="TreeGrafter"/>
</dbReference>
<comment type="caution">
    <text evidence="18">The sequence shown here is derived from an EMBL/GenBank/DDBJ whole genome shotgun (WGS) entry which is preliminary data.</text>
</comment>
<dbReference type="PANTHER" id="PTHR23076:SF97">
    <property type="entry name" value="ATP-DEPENDENT ZINC METALLOPROTEASE YME1L1"/>
    <property type="match status" value="1"/>
</dbReference>
<dbReference type="GO" id="GO:0006515">
    <property type="term" value="P:protein quality control for misfolded or incompletely synthesized proteins"/>
    <property type="evidence" value="ECO:0007669"/>
    <property type="project" value="TreeGrafter"/>
</dbReference>
<sequence>MLTLQPNHQVVYHLSQLSNCLSATTSQIVNGFKTLNTQKTTNSQDQSDIICKESLDETIKNYTNDLVICLPKISKKTHKSNSKFTSGKSTSSEIEELRRAVQILSPLKPLPSNKRLQAPWEVSFISTDSFEGNKRLGFQKLPSASTCSSIYNLTSKNLDYTLFHMKRLDSYQKRGFKTERIVDKEKERNSSASSRLYYLFFKPPKPEIKPIPSLEKFVDAKNVDAVATALVKVYGEGYTAGKSSEKLKKLRLFISGIFAAILVIFGLRAFMVMKNFPFTDNIKRVSPDEIDVTFADVRGSEEVKKELITVVNFLKNPKKFAVLGAKLPKGVLLVGEPGVGKTLLARAVAGEARVPFFYASGSEFDEILVGEGARRIRNLFRIAKENAPCVIFVDEIDSVGAKRAKSSVHPYANQSINQLLSEMDGFASNEGVVVLAATNRASDLDKALVRPGRFDMAIEVPSPRKGDRRDIIQYYLKKITCRNIDIDVLVKMTPGWNGANLQNLLNWAAILAATENSEYVNMHHILSAYDRIVLGVSWGAANANELQKDMRRIAYHEAGHTLVSLLTPGSKTIHKVTIEARGSALGHTAQLEDDEALETKAALTARVDVCFGGQVAEEFIYGPEEVSGGCSSDLVAATSIAKTMVRKFGMGATNRHLDDSESLSGEAQTAIDKDIDKILNESKERAKSQLANHAADLHKIAGALLEYKTLSRADLMEILGKTDVSCVC</sequence>
<evidence type="ECO:0000256" key="9">
    <source>
        <dbReference type="ARBA" id="ARBA00022801"/>
    </source>
</evidence>
<keyword evidence="19" id="KW-1185">Reference proteome</keyword>
<comment type="cofactor">
    <cofactor evidence="1">
        <name>Zn(2+)</name>
        <dbReference type="ChEBI" id="CHEBI:29105"/>
    </cofactor>
</comment>
<evidence type="ECO:0000256" key="11">
    <source>
        <dbReference type="ARBA" id="ARBA00022840"/>
    </source>
</evidence>
<dbReference type="FunFam" id="3.40.50.300:FF:000277">
    <property type="entry name" value="ATP-dependent zinc metalloprotease FtsH"/>
    <property type="match status" value="1"/>
</dbReference>
<dbReference type="GO" id="GO:0005743">
    <property type="term" value="C:mitochondrial inner membrane"/>
    <property type="evidence" value="ECO:0007669"/>
    <property type="project" value="TreeGrafter"/>
</dbReference>
<dbReference type="SMART" id="SM00382">
    <property type="entry name" value="AAA"/>
    <property type="match status" value="1"/>
</dbReference>
<evidence type="ECO:0000256" key="4">
    <source>
        <dbReference type="ARBA" id="ARBA00010550"/>
    </source>
</evidence>
<evidence type="ECO:0000256" key="6">
    <source>
        <dbReference type="ARBA" id="ARBA00022692"/>
    </source>
</evidence>
<evidence type="ECO:0000256" key="10">
    <source>
        <dbReference type="ARBA" id="ARBA00022833"/>
    </source>
</evidence>